<dbReference type="AlphaFoldDB" id="A0AAU9URH2"/>
<dbReference type="InterPro" id="IPR025476">
    <property type="entry name" value="Helitron_helicase-like"/>
</dbReference>
<reference evidence="2" key="1">
    <citation type="submission" date="2022-03" db="EMBL/GenBank/DDBJ databases">
        <authorList>
            <person name="Tunstrom K."/>
        </authorList>
    </citation>
    <scope>NUCLEOTIDE SEQUENCE</scope>
</reference>
<comment type="caution">
    <text evidence="2">The sequence shown here is derived from an EMBL/GenBank/DDBJ whole genome shotgun (WGS) entry which is preliminary data.</text>
</comment>
<dbReference type="Proteomes" id="UP001153954">
    <property type="component" value="Unassembled WGS sequence"/>
</dbReference>
<gene>
    <name evidence="2" type="ORF">EEDITHA_LOCUS16010</name>
</gene>
<feature type="domain" description="Helitron helicase-like" evidence="1">
    <location>
        <begin position="4"/>
        <end position="139"/>
    </location>
</feature>
<evidence type="ECO:0000259" key="1">
    <source>
        <dbReference type="Pfam" id="PF14214"/>
    </source>
</evidence>
<keyword evidence="3" id="KW-1185">Reference proteome</keyword>
<protein>
    <recommendedName>
        <fullName evidence="1">Helitron helicase-like domain-containing protein</fullName>
    </recommendedName>
</protein>
<dbReference type="PANTHER" id="PTHR45786:SF74">
    <property type="entry name" value="ATP-DEPENDENT DNA HELICASE"/>
    <property type="match status" value="1"/>
</dbReference>
<dbReference type="Pfam" id="PF14214">
    <property type="entry name" value="Helitron_like_N"/>
    <property type="match status" value="1"/>
</dbReference>
<accession>A0AAU9URH2</accession>
<name>A0AAU9URH2_EUPED</name>
<proteinExistence type="predicted"/>
<sequence length="183" mass="21459">MMPKMISERLNFICRNQQKLRADDYIHLRDALNQDASVNAANIGQNVILSFSFTGSPSYLDEKTKDAMTYVRNYGRPDVFVTFTCNPEWKDIKQELFPDQRSFDRHDNIAQVFHLKLKIKTHKNNHKKRIFGPVKCYMHGWNIDASSIHCTDSSHRFSSLPRCYSSYSLLTCYCQKISWFLNC</sequence>
<organism evidence="2 3">
    <name type="scientific">Euphydryas editha</name>
    <name type="common">Edith's checkerspot</name>
    <dbReference type="NCBI Taxonomy" id="104508"/>
    <lineage>
        <taxon>Eukaryota</taxon>
        <taxon>Metazoa</taxon>
        <taxon>Ecdysozoa</taxon>
        <taxon>Arthropoda</taxon>
        <taxon>Hexapoda</taxon>
        <taxon>Insecta</taxon>
        <taxon>Pterygota</taxon>
        <taxon>Neoptera</taxon>
        <taxon>Endopterygota</taxon>
        <taxon>Lepidoptera</taxon>
        <taxon>Glossata</taxon>
        <taxon>Ditrysia</taxon>
        <taxon>Papilionoidea</taxon>
        <taxon>Nymphalidae</taxon>
        <taxon>Nymphalinae</taxon>
        <taxon>Euphydryas</taxon>
    </lineage>
</organism>
<evidence type="ECO:0000313" key="2">
    <source>
        <dbReference type="EMBL" id="CAH2101234.1"/>
    </source>
</evidence>
<dbReference type="EMBL" id="CAKOGL010000023">
    <property type="protein sequence ID" value="CAH2101234.1"/>
    <property type="molecule type" value="Genomic_DNA"/>
</dbReference>
<evidence type="ECO:0000313" key="3">
    <source>
        <dbReference type="Proteomes" id="UP001153954"/>
    </source>
</evidence>
<dbReference type="PANTHER" id="PTHR45786">
    <property type="entry name" value="DNA BINDING PROTEIN-LIKE"/>
    <property type="match status" value="1"/>
</dbReference>